<feature type="region of interest" description="Disordered" evidence="1">
    <location>
        <begin position="128"/>
        <end position="162"/>
    </location>
</feature>
<dbReference type="AlphaFoldDB" id="C0C094"/>
<dbReference type="Gene3D" id="3.80.10.10">
    <property type="entry name" value="Ribonuclease Inhibitor"/>
    <property type="match status" value="1"/>
</dbReference>
<dbReference type="SUPFAM" id="SSF52058">
    <property type="entry name" value="L domain-like"/>
    <property type="match status" value="1"/>
</dbReference>
<evidence type="ECO:0000313" key="5">
    <source>
        <dbReference type="Proteomes" id="UP000004893"/>
    </source>
</evidence>
<reference evidence="4" key="1">
    <citation type="submission" date="2009-02" db="EMBL/GenBank/DDBJ databases">
        <authorList>
            <person name="Fulton L."/>
            <person name="Clifton S."/>
            <person name="Fulton B."/>
            <person name="Xu J."/>
            <person name="Minx P."/>
            <person name="Pepin K.H."/>
            <person name="Johnson M."/>
            <person name="Bhonagiri V."/>
            <person name="Nash W.E."/>
            <person name="Mardis E.R."/>
            <person name="Wilson R.K."/>
        </authorList>
    </citation>
    <scope>NUCLEOTIDE SEQUENCE [LARGE SCALE GENOMIC DNA]</scope>
    <source>
        <strain evidence="4">DSM 15053</strain>
    </source>
</reference>
<dbReference type="Proteomes" id="UP000004893">
    <property type="component" value="Unassembled WGS sequence"/>
</dbReference>
<dbReference type="eggNOG" id="COG4886">
    <property type="taxonomic scope" value="Bacteria"/>
</dbReference>
<gene>
    <name evidence="4" type="ORF">CLOHYLEM_05488</name>
</gene>
<sequence length="879" mass="91926">MKKKYRITKRFVSLLVVLALVVTLVPAAVLAQDAPTMESAAVTVDAISEGMDVIPVPFGTMQDAIPFPLLTAGGVSLDSVTWEAETYDAQQPGGYVFTAALPEGYMPPDGQADISVTVTVAEPQGTAGETIQANDETPSPVPEETVTGQPSQPPNGIAPSAPETAPVVVSAFDEIEPAAYEIAVGGGLPALPEMLKAADADGETIAIEGVIWEADNFDANTPGEYVFTAKLPEGYAAAPEAEAPQITVTVTEPPLAVSAFGAEETVTVISVYLGDDKWDNPVYYDVDEIHSAADLGLPDSLVGTNEKNQTIEIAGVTWECAAFNADTLGTYTFQLALPAGYTAAGETTTITVVLYNEFAAGGLQYWILTEAPEGAVALAGWAGAPQVSLKVPAAVSNGGSSYRVTEVVPNAFENDGAIKNLDLSGADNLTEIGAYAFADCRATNPLTIPANVVRIGNCAFAGGYFFALNLQGAARLTTIGIFAFSNLRIKGTVTIPGGVTSIGSLAFENCESLEVLDLSAFRGTLGESVFSDCRRLSTVIFGQAEAPKLPDDTFEDAGLSGGYIHCPKGATGYEKVLGLFSGGWSLDYLDIHTVTVNGAVGGTGWVASGSTGGAGGIVSLGAQPQSGYAFVRWDTEPAVTWLDGTNQYDAGAFFSMPDRDVVVTPVFSLMYGLSGTVSANGRPTPGGLQVTLYNAAGKRVGSAATNADGKYTFSGLTAGTYQVTVMGATISDIQYYQTTREFELTDRDRTDADVALETGVTQVGFVSAKANGTQNLDTSTQIDLRFDVPVPLTKNCVALKFNDGGAADVIRLVDEGQLKTDWVLEIGNVVTPANKGYVGGQRDRRSAAGLSIHRRRVGQPETVHCEPPAGASLHHRRKL</sequence>
<dbReference type="Pfam" id="PF18998">
    <property type="entry name" value="Flg_new_2"/>
    <property type="match status" value="1"/>
</dbReference>
<dbReference type="InterPro" id="IPR013783">
    <property type="entry name" value="Ig-like_fold"/>
</dbReference>
<proteinExistence type="predicted"/>
<dbReference type="EMBL" id="ABYI02000020">
    <property type="protein sequence ID" value="EEG74231.1"/>
    <property type="molecule type" value="Genomic_DNA"/>
</dbReference>
<keyword evidence="2" id="KW-0732">Signal</keyword>
<dbReference type="OrthoDB" id="1998825at2"/>
<feature type="domain" description="Bacterial repeat" evidence="3">
    <location>
        <begin position="592"/>
        <end position="668"/>
    </location>
</feature>
<dbReference type="InterPro" id="IPR026906">
    <property type="entry name" value="LRR_5"/>
</dbReference>
<dbReference type="Gene3D" id="2.60.40.10">
    <property type="entry name" value="Immunoglobulins"/>
    <property type="match status" value="1"/>
</dbReference>
<dbReference type="PANTHER" id="PTHR45661">
    <property type="entry name" value="SURFACE ANTIGEN"/>
    <property type="match status" value="1"/>
</dbReference>
<dbReference type="SUPFAM" id="SSF49478">
    <property type="entry name" value="Cna protein B-type domain"/>
    <property type="match status" value="1"/>
</dbReference>
<dbReference type="HOGENOM" id="CLU_327269_0_0_9"/>
<protein>
    <submittedName>
        <fullName evidence="4">Cna protein B-type domain protein</fullName>
    </submittedName>
</protein>
<dbReference type="Pfam" id="PF13620">
    <property type="entry name" value="CarboxypepD_reg"/>
    <property type="match status" value="1"/>
</dbReference>
<evidence type="ECO:0000313" key="4">
    <source>
        <dbReference type="EMBL" id="EEG74231.1"/>
    </source>
</evidence>
<name>C0C094_9FIRM</name>
<accession>C0C094</accession>
<evidence type="ECO:0000259" key="3">
    <source>
        <dbReference type="Pfam" id="PF18998"/>
    </source>
</evidence>
<evidence type="ECO:0000256" key="1">
    <source>
        <dbReference type="SAM" id="MobiDB-lite"/>
    </source>
</evidence>
<evidence type="ECO:0000256" key="2">
    <source>
        <dbReference type="SAM" id="SignalP"/>
    </source>
</evidence>
<dbReference type="STRING" id="553973.CLOHYLEM_05488"/>
<feature type="region of interest" description="Disordered" evidence="1">
    <location>
        <begin position="859"/>
        <end position="879"/>
    </location>
</feature>
<feature type="compositionally biased region" description="Polar residues" evidence="1">
    <location>
        <begin position="128"/>
        <end position="137"/>
    </location>
</feature>
<comment type="caution">
    <text evidence="4">The sequence shown here is derived from an EMBL/GenBank/DDBJ whole genome shotgun (WGS) entry which is preliminary data.</text>
</comment>
<feature type="signal peptide" evidence="2">
    <location>
        <begin position="1"/>
        <end position="27"/>
    </location>
</feature>
<dbReference type="PANTHER" id="PTHR45661:SF3">
    <property type="entry name" value="IG-LIKE DOMAIN-CONTAINING PROTEIN"/>
    <property type="match status" value="1"/>
</dbReference>
<keyword evidence="5" id="KW-1185">Reference proteome</keyword>
<feature type="chain" id="PRO_5038761877" evidence="2">
    <location>
        <begin position="28"/>
        <end position="879"/>
    </location>
</feature>
<organism evidence="4 5">
    <name type="scientific">[Clostridium] hylemonae DSM 15053</name>
    <dbReference type="NCBI Taxonomy" id="553973"/>
    <lineage>
        <taxon>Bacteria</taxon>
        <taxon>Bacillati</taxon>
        <taxon>Bacillota</taxon>
        <taxon>Clostridia</taxon>
        <taxon>Lachnospirales</taxon>
        <taxon>Lachnospiraceae</taxon>
    </lineage>
</organism>
<dbReference type="InterPro" id="IPR053139">
    <property type="entry name" value="Surface_bspA-like"/>
</dbReference>
<dbReference type="InterPro" id="IPR032675">
    <property type="entry name" value="LRR_dom_sf"/>
</dbReference>
<dbReference type="RefSeq" id="WP_006442824.1">
    <property type="nucleotide sequence ID" value="NZ_CP036524.1"/>
</dbReference>
<reference evidence="4" key="2">
    <citation type="submission" date="2013-06" db="EMBL/GenBank/DDBJ databases">
        <title>Draft genome sequence of Clostridium hylemonae (DSM 15053).</title>
        <authorList>
            <person name="Sudarsanam P."/>
            <person name="Ley R."/>
            <person name="Guruge J."/>
            <person name="Turnbaugh P.J."/>
            <person name="Mahowald M."/>
            <person name="Liep D."/>
            <person name="Gordon J."/>
        </authorList>
    </citation>
    <scope>NUCLEOTIDE SEQUENCE</scope>
    <source>
        <strain evidence="4">DSM 15053</strain>
    </source>
</reference>
<dbReference type="Pfam" id="PF13306">
    <property type="entry name" value="LRR_5"/>
    <property type="match status" value="1"/>
</dbReference>
<dbReference type="InterPro" id="IPR044060">
    <property type="entry name" value="Bacterial_rp_domain"/>
</dbReference>